<dbReference type="RefSeq" id="WP_101538831.1">
    <property type="nucleotide sequence ID" value="NZ_MXAV01000052.1"/>
</dbReference>
<comment type="caution">
    <text evidence="1">The sequence shown here is derived from an EMBL/GenBank/DDBJ whole genome shotgun (WGS) entry which is preliminary data.</text>
</comment>
<dbReference type="InParanoid" id="A0A2I1DIP7"/>
<keyword evidence="2" id="KW-1185">Reference proteome</keyword>
<dbReference type="AlphaFoldDB" id="A0A2I1DIP7"/>
<accession>A0A2I1DIP7</accession>
<gene>
    <name evidence="1" type="ORF">B1757_13520</name>
</gene>
<proteinExistence type="predicted"/>
<organism evidence="1 2">
    <name type="scientific">Acidithiobacillus marinus</name>
    <dbReference type="NCBI Taxonomy" id="187490"/>
    <lineage>
        <taxon>Bacteria</taxon>
        <taxon>Pseudomonadati</taxon>
        <taxon>Pseudomonadota</taxon>
        <taxon>Acidithiobacillia</taxon>
        <taxon>Acidithiobacillales</taxon>
        <taxon>Acidithiobacillaceae</taxon>
        <taxon>Acidithiobacillus</taxon>
    </lineage>
</organism>
<name>A0A2I1DIP7_9PROT</name>
<dbReference type="EMBL" id="MXAV01000052">
    <property type="protein sequence ID" value="PKY09742.1"/>
    <property type="molecule type" value="Genomic_DNA"/>
</dbReference>
<dbReference type="Proteomes" id="UP000234329">
    <property type="component" value="Unassembled WGS sequence"/>
</dbReference>
<reference evidence="1 2" key="1">
    <citation type="submission" date="2017-03" db="EMBL/GenBank/DDBJ databases">
        <title>Draft genime sequence of the acidophilic sulfur-oxidizing bacterium Acidithiobacillus sp. SH, isolated from seawater.</title>
        <authorList>
            <person name="Sharmin S."/>
            <person name="Tokuhisa M."/>
            <person name="Kanao T."/>
            <person name="Kamimura K."/>
        </authorList>
    </citation>
    <scope>NUCLEOTIDE SEQUENCE [LARGE SCALE GENOMIC DNA]</scope>
    <source>
        <strain evidence="1 2">SH</strain>
    </source>
</reference>
<evidence type="ECO:0000313" key="2">
    <source>
        <dbReference type="Proteomes" id="UP000234329"/>
    </source>
</evidence>
<sequence length="121" mass="13608">MKMKMSEFLSAWSPHDQGDGRCVGFVIDAGFVASIPDGFTECVLQTDEPCRCWISAEYGATILWVGTVLEVSLFADGKAFLFADNKVSSWISHIPLILGFEQLPRFTKYHPEQPYGLCRPW</sequence>
<protein>
    <submittedName>
        <fullName evidence="1">Uncharacterized protein</fullName>
    </submittedName>
</protein>
<evidence type="ECO:0000313" key="1">
    <source>
        <dbReference type="EMBL" id="PKY09742.1"/>
    </source>
</evidence>